<proteinExistence type="inferred from homology"/>
<evidence type="ECO:0000256" key="6">
    <source>
        <dbReference type="ARBA" id="ARBA00023277"/>
    </source>
</evidence>
<evidence type="ECO:0000256" key="4">
    <source>
        <dbReference type="ARBA" id="ARBA00022729"/>
    </source>
</evidence>
<dbReference type="InterPro" id="IPR044846">
    <property type="entry name" value="GH10"/>
</dbReference>
<evidence type="ECO:0000313" key="11">
    <source>
        <dbReference type="EMBL" id="CAA9282446.1"/>
    </source>
</evidence>
<dbReference type="PANTHER" id="PTHR31490">
    <property type="entry name" value="GLYCOSYL HYDROLASE"/>
    <property type="match status" value="1"/>
</dbReference>
<evidence type="ECO:0000256" key="2">
    <source>
        <dbReference type="ARBA" id="ARBA00007495"/>
    </source>
</evidence>
<dbReference type="Gene3D" id="3.20.20.80">
    <property type="entry name" value="Glycosidases"/>
    <property type="match status" value="1"/>
</dbReference>
<sequence>MPTGRPPLVPLRALGAARGVTVGAAVNGRPLGADATYREVLAREFGAVTCTNAMKFGPLQPERGRFDFAPADEIVAFGRDHGMAVRGHTLVWHRQNPEWIAALAERETAALWPALRAHIQAVMEHYRGQVAAWDVVNEAVADDGSPRDTLWLRALGAGYVAHAFRWAHEADPGAPLFYNDYGADGLGPKADAVHALLCDLLDQGVPVHGVGLQMHVGLGRLTPDPDAVAAHMRRLGALGLEVHVTEMDVRLQTGSGPLAERPAEQARVYERTLAACLSERACTSVTFWGFTDRHSWIPSFTGQDDAPLLFDPQYQPKPAYHAVARALSSQV</sequence>
<dbReference type="InterPro" id="IPR001000">
    <property type="entry name" value="GH10_dom"/>
</dbReference>
<feature type="domain" description="GH10" evidence="10">
    <location>
        <begin position="5"/>
        <end position="326"/>
    </location>
</feature>
<organism evidence="11">
    <name type="scientific">uncultured Chloroflexota bacterium</name>
    <dbReference type="NCBI Taxonomy" id="166587"/>
    <lineage>
        <taxon>Bacteria</taxon>
        <taxon>Bacillati</taxon>
        <taxon>Chloroflexota</taxon>
        <taxon>environmental samples</taxon>
    </lineage>
</organism>
<accession>A0A6J4JMI7</accession>
<keyword evidence="3" id="KW-0858">Xylan degradation</keyword>
<protein>
    <recommendedName>
        <fullName evidence="9">Beta-xylanase</fullName>
        <ecNumber evidence="9">3.2.1.8</ecNumber>
    </recommendedName>
</protein>
<evidence type="ECO:0000256" key="3">
    <source>
        <dbReference type="ARBA" id="ARBA00022651"/>
    </source>
</evidence>
<keyword evidence="6 9" id="KW-0119">Carbohydrate metabolism</keyword>
<keyword evidence="7 9" id="KW-0326">Glycosidase</keyword>
<dbReference type="SMART" id="SM00633">
    <property type="entry name" value="Glyco_10"/>
    <property type="match status" value="1"/>
</dbReference>
<dbReference type="PRINTS" id="PR00134">
    <property type="entry name" value="GLHYDRLASE10"/>
</dbReference>
<keyword evidence="8 9" id="KW-0624">Polysaccharide degradation</keyword>
<gene>
    <name evidence="11" type="ORF">AVDCRST_MAG77-3972</name>
</gene>
<comment type="catalytic activity">
    <reaction evidence="1 9">
        <text>Endohydrolysis of (1-&gt;4)-beta-D-xylosidic linkages in xylans.</text>
        <dbReference type="EC" id="3.2.1.8"/>
    </reaction>
</comment>
<evidence type="ECO:0000256" key="5">
    <source>
        <dbReference type="ARBA" id="ARBA00022801"/>
    </source>
</evidence>
<evidence type="ECO:0000256" key="1">
    <source>
        <dbReference type="ARBA" id="ARBA00000681"/>
    </source>
</evidence>
<dbReference type="PROSITE" id="PS51760">
    <property type="entry name" value="GH10_2"/>
    <property type="match status" value="1"/>
</dbReference>
<dbReference type="InterPro" id="IPR017853">
    <property type="entry name" value="GH"/>
</dbReference>
<comment type="similarity">
    <text evidence="2 9">Belongs to the glycosyl hydrolase 10 (cellulase F) family.</text>
</comment>
<reference evidence="11" key="1">
    <citation type="submission" date="2020-02" db="EMBL/GenBank/DDBJ databases">
        <authorList>
            <person name="Meier V. D."/>
        </authorList>
    </citation>
    <scope>NUCLEOTIDE SEQUENCE</scope>
    <source>
        <strain evidence="11">AVDCRST_MAG77</strain>
    </source>
</reference>
<dbReference type="GO" id="GO:0045493">
    <property type="term" value="P:xylan catabolic process"/>
    <property type="evidence" value="ECO:0007669"/>
    <property type="project" value="UniProtKB-KW"/>
</dbReference>
<keyword evidence="5 9" id="KW-0378">Hydrolase</keyword>
<dbReference type="SUPFAM" id="SSF51445">
    <property type="entry name" value="(Trans)glycosidases"/>
    <property type="match status" value="1"/>
</dbReference>
<name>A0A6J4JMI7_9CHLR</name>
<evidence type="ECO:0000256" key="9">
    <source>
        <dbReference type="RuleBase" id="RU361174"/>
    </source>
</evidence>
<dbReference type="AlphaFoldDB" id="A0A6J4JMI7"/>
<keyword evidence="4" id="KW-0732">Signal</keyword>
<dbReference type="EC" id="3.2.1.8" evidence="9"/>
<evidence type="ECO:0000259" key="10">
    <source>
        <dbReference type="PROSITE" id="PS51760"/>
    </source>
</evidence>
<evidence type="ECO:0000256" key="8">
    <source>
        <dbReference type="ARBA" id="ARBA00023326"/>
    </source>
</evidence>
<dbReference type="EMBL" id="CADCTC010000209">
    <property type="protein sequence ID" value="CAA9282446.1"/>
    <property type="molecule type" value="Genomic_DNA"/>
</dbReference>
<dbReference type="PANTHER" id="PTHR31490:SF88">
    <property type="entry name" value="BETA-XYLANASE"/>
    <property type="match status" value="1"/>
</dbReference>
<dbReference type="GO" id="GO:0031176">
    <property type="term" value="F:endo-1,4-beta-xylanase activity"/>
    <property type="evidence" value="ECO:0007669"/>
    <property type="project" value="UniProtKB-EC"/>
</dbReference>
<evidence type="ECO:0000256" key="7">
    <source>
        <dbReference type="ARBA" id="ARBA00023295"/>
    </source>
</evidence>
<dbReference type="Pfam" id="PF00331">
    <property type="entry name" value="Glyco_hydro_10"/>
    <property type="match status" value="1"/>
</dbReference>